<name>A0A344H1L8_9CAEN</name>
<reference evidence="2" key="1">
    <citation type="journal article" date="2018" name="Mol. Phylogenet. Evol.">
        <title>Phylogenetic relationships of the conoidean snails (Gastropoda: Caenogastropoda) based on mitochondrial genomes.</title>
        <authorList>
            <person name="Uribe J.E."/>
            <person name="Zardoya R."/>
            <person name="Puillandre N."/>
        </authorList>
    </citation>
    <scope>NUCLEOTIDE SEQUENCE</scope>
</reference>
<dbReference type="AlphaFoldDB" id="A0A344H1L8"/>
<keyword evidence="1" id="KW-0472">Membrane</keyword>
<evidence type="ECO:0000313" key="2">
    <source>
        <dbReference type="EMBL" id="AXA45283.1"/>
    </source>
</evidence>
<keyword evidence="1" id="KW-0812">Transmembrane</keyword>
<evidence type="ECO:0000256" key="1">
    <source>
        <dbReference type="SAM" id="Phobius"/>
    </source>
</evidence>
<sequence>MPQLSPLNWILLFMLFWSAVLTLSVLIWWSNKIYFKKEDLGSLGLKKNKWNW</sequence>
<gene>
    <name evidence="2" type="primary">ATP8</name>
</gene>
<protein>
    <submittedName>
        <fullName evidence="2">ATP synthase F0 subunit 8</fullName>
    </submittedName>
</protein>
<dbReference type="EMBL" id="MH308396">
    <property type="protein sequence ID" value="AXA45283.1"/>
    <property type="molecule type" value="Genomic_DNA"/>
</dbReference>
<accession>A0A344H1L8</accession>
<geneLocation type="mitochondrion" evidence="2"/>
<feature type="transmembrane region" description="Helical" evidence="1">
    <location>
        <begin position="6"/>
        <end position="29"/>
    </location>
</feature>
<keyword evidence="1" id="KW-1133">Transmembrane helix</keyword>
<keyword evidence="2" id="KW-0496">Mitochondrion</keyword>
<organism evidence="2">
    <name type="scientific">Splendrillia sp. 2 MNHN IM 2013-9750</name>
    <dbReference type="NCBI Taxonomy" id="2259842"/>
    <lineage>
        <taxon>Eukaryota</taxon>
        <taxon>Metazoa</taxon>
        <taxon>Spiralia</taxon>
        <taxon>Lophotrochozoa</taxon>
        <taxon>Mollusca</taxon>
        <taxon>Gastropoda</taxon>
        <taxon>Caenogastropoda</taxon>
        <taxon>Neogastropoda</taxon>
        <taxon>Conoidea</taxon>
        <taxon>Drilliidae</taxon>
        <taxon>Splendrillia</taxon>
    </lineage>
</organism>
<proteinExistence type="predicted"/>